<dbReference type="InterPro" id="IPR005084">
    <property type="entry name" value="CBM6"/>
</dbReference>
<dbReference type="Proteomes" id="UP000319732">
    <property type="component" value="Unassembled WGS sequence"/>
</dbReference>
<feature type="domain" description="CBM10" evidence="6">
    <location>
        <begin position="197"/>
        <end position="226"/>
    </location>
</feature>
<dbReference type="Pfam" id="PF03422">
    <property type="entry name" value="CBM_6"/>
    <property type="match status" value="1"/>
</dbReference>
<evidence type="ECO:0000313" key="8">
    <source>
        <dbReference type="Proteomes" id="UP000319732"/>
    </source>
</evidence>
<evidence type="ECO:0000259" key="5">
    <source>
        <dbReference type="PROSITE" id="PS51762"/>
    </source>
</evidence>
<dbReference type="SUPFAM" id="SSF49785">
    <property type="entry name" value="Galactose-binding domain-like"/>
    <property type="match status" value="1"/>
</dbReference>
<feature type="domain" description="GH16" evidence="5">
    <location>
        <begin position="1"/>
        <end position="161"/>
    </location>
</feature>
<dbReference type="InterPro" id="IPR006584">
    <property type="entry name" value="Cellulose-bd_IV"/>
</dbReference>
<dbReference type="GO" id="GO:0030248">
    <property type="term" value="F:cellulose binding"/>
    <property type="evidence" value="ECO:0007669"/>
    <property type="project" value="InterPro"/>
</dbReference>
<evidence type="ECO:0000256" key="3">
    <source>
        <dbReference type="ARBA" id="ARBA00022801"/>
    </source>
</evidence>
<dbReference type="GO" id="GO:0004553">
    <property type="term" value="F:hydrolase activity, hydrolyzing O-glycosyl compounds"/>
    <property type="evidence" value="ECO:0007669"/>
    <property type="project" value="InterPro"/>
</dbReference>
<dbReference type="InterPro" id="IPR013320">
    <property type="entry name" value="ConA-like_dom_sf"/>
</dbReference>
<evidence type="ECO:0000259" key="4">
    <source>
        <dbReference type="PROSITE" id="PS51175"/>
    </source>
</evidence>
<dbReference type="SMART" id="SM00606">
    <property type="entry name" value="CBD_IV"/>
    <property type="match status" value="1"/>
</dbReference>
<accession>A0A545T055</accession>
<protein>
    <submittedName>
        <fullName evidence="7">Carbohydrate-binding protein</fullName>
    </submittedName>
</protein>
<dbReference type="PROSITE" id="PS51762">
    <property type="entry name" value="GH16_2"/>
    <property type="match status" value="1"/>
</dbReference>
<evidence type="ECO:0000256" key="2">
    <source>
        <dbReference type="ARBA" id="ARBA00022729"/>
    </source>
</evidence>
<keyword evidence="3" id="KW-0378">Hydrolase</keyword>
<dbReference type="SUPFAM" id="SSF57615">
    <property type="entry name" value="Type X cellulose binding domain, CBDX"/>
    <property type="match status" value="1"/>
</dbReference>
<reference evidence="7 8" key="1">
    <citation type="submission" date="2019-06" db="EMBL/GenBank/DDBJ databases">
        <title>Whole genome sequence for Cellvibrionaceae sp. R142.</title>
        <authorList>
            <person name="Wang G."/>
        </authorList>
    </citation>
    <scope>NUCLEOTIDE SEQUENCE [LARGE SCALE GENOMIC DNA]</scope>
    <source>
        <strain evidence="7 8">R142</strain>
    </source>
</reference>
<evidence type="ECO:0000256" key="1">
    <source>
        <dbReference type="ARBA" id="ARBA00006865"/>
    </source>
</evidence>
<keyword evidence="2" id="KW-0732">Signal</keyword>
<dbReference type="Gene3D" id="2.60.120.200">
    <property type="match status" value="1"/>
</dbReference>
<keyword evidence="8" id="KW-1185">Reference proteome</keyword>
<dbReference type="PROSITE" id="PS51763">
    <property type="entry name" value="CBM10"/>
    <property type="match status" value="1"/>
</dbReference>
<gene>
    <name evidence="7" type="ORF">FKG94_21340</name>
</gene>
<dbReference type="InterPro" id="IPR036601">
    <property type="entry name" value="CBM10_sf"/>
</dbReference>
<dbReference type="SUPFAM" id="SSF49899">
    <property type="entry name" value="Concanavalin A-like lectins/glucanases"/>
    <property type="match status" value="1"/>
</dbReference>
<feature type="domain" description="CBM6" evidence="4">
    <location>
        <begin position="247"/>
        <end position="368"/>
    </location>
</feature>
<dbReference type="CDD" id="cd04080">
    <property type="entry name" value="CBM6_cellulase-like"/>
    <property type="match status" value="1"/>
</dbReference>
<dbReference type="EMBL" id="VHSG01000024">
    <property type="protein sequence ID" value="TQV70603.1"/>
    <property type="molecule type" value="Genomic_DNA"/>
</dbReference>
<dbReference type="InterPro" id="IPR002883">
    <property type="entry name" value="CBM10/Dockerin_dom"/>
</dbReference>
<dbReference type="OrthoDB" id="5698381at2"/>
<evidence type="ECO:0000313" key="7">
    <source>
        <dbReference type="EMBL" id="TQV70603.1"/>
    </source>
</evidence>
<dbReference type="InterPro" id="IPR008979">
    <property type="entry name" value="Galactose-bd-like_sf"/>
</dbReference>
<dbReference type="CDD" id="cd00413">
    <property type="entry name" value="Glyco_hydrolase_16"/>
    <property type="match status" value="1"/>
</dbReference>
<evidence type="ECO:0000259" key="6">
    <source>
        <dbReference type="PROSITE" id="PS51763"/>
    </source>
</evidence>
<comment type="caution">
    <text evidence="7">The sequence shown here is derived from an EMBL/GenBank/DDBJ whole genome shotgun (WGS) entry which is preliminary data.</text>
</comment>
<dbReference type="Gene3D" id="2.30.32.30">
    <property type="entry name" value="CBM10"/>
    <property type="match status" value="1"/>
</dbReference>
<dbReference type="PROSITE" id="PS51175">
    <property type="entry name" value="CBM6"/>
    <property type="match status" value="1"/>
</dbReference>
<sequence>MFFTDAPSVGPDGDSVVQAFFGITRYIEGSEPYSEIDFEYLPNGGWYTGSYEPSMWSGTYRIVDFSDPSNHAVTRTTGSLQGWHDLVMQVRDGQIDFFIDGQHQTGFSGSVTPDYPMFLMFQIWFSNDCFDLSCTKRGYLTDSNYREYYQDVDWVYFEKDTILSPAQVLQNVQDLRAQDIDFVKGNKPAGGGSTTQRCNWWGTIYNICTHIETGWGWQNNADCVGINTCATLPPPYGIIEQGSAFSRLIQAESYSNMAGVDVENTTDTGQGQNVGWIDTGDWMSYYDIAIPSTGSYRVEYRVASINGARLSLDLNGGDLVLGAVDIPATGGWQSWETVSHTVTLAAGSYNVGIYALSGGWNINWFRITKVE</sequence>
<dbReference type="Gene3D" id="2.60.120.260">
    <property type="entry name" value="Galactose-binding domain-like"/>
    <property type="match status" value="1"/>
</dbReference>
<proteinExistence type="inferred from homology"/>
<name>A0A545T055_9GAMM</name>
<organism evidence="7 8">
    <name type="scientific">Exilibacterium tricleocarpae</name>
    <dbReference type="NCBI Taxonomy" id="2591008"/>
    <lineage>
        <taxon>Bacteria</taxon>
        <taxon>Pseudomonadati</taxon>
        <taxon>Pseudomonadota</taxon>
        <taxon>Gammaproteobacteria</taxon>
        <taxon>Cellvibrionales</taxon>
        <taxon>Cellvibrionaceae</taxon>
        <taxon>Exilibacterium</taxon>
    </lineage>
</organism>
<dbReference type="InterPro" id="IPR000757">
    <property type="entry name" value="Beta-glucanase-like"/>
</dbReference>
<dbReference type="GO" id="GO:0005975">
    <property type="term" value="P:carbohydrate metabolic process"/>
    <property type="evidence" value="ECO:0007669"/>
    <property type="project" value="InterPro"/>
</dbReference>
<dbReference type="AlphaFoldDB" id="A0A545T055"/>
<comment type="similarity">
    <text evidence="1">Belongs to the glycosyl hydrolase 16 family.</text>
</comment>